<dbReference type="SUPFAM" id="SSF53756">
    <property type="entry name" value="UDP-Glycosyltransferase/glycogen phosphorylase"/>
    <property type="match status" value="1"/>
</dbReference>
<dbReference type="Pfam" id="PF13692">
    <property type="entry name" value="Glyco_trans_1_4"/>
    <property type="match status" value="1"/>
</dbReference>
<dbReference type="Proteomes" id="UP000247498">
    <property type="component" value="Unassembled WGS sequence"/>
</dbReference>
<sequence length="730" mass="77410">MRSESLFTALPGTPMGTRAPRFSSSFGGGWPSLPGFAPAARRRSSFGGRARANAAAVAVCCALAVAAVVVLGRRQAGAAVPLLAGWRAAGAGGGGPAPLDASMFKDRLLFPVWWFAPFYSGSGYGAEALSYISALLHTHALDAADVWVTHSGDGVVPGVVRSMEPEGRALLERQEYAHLARGGLPEFELTRPAIAVCHSFPDCWHRPVVASDPGAAGDTPMSAPGCPCPPASGSGVVYRVGRTMYETAGLPKHLVEHCNAMDEVWVPTEFNRKTFTAAGVDPRKLHVVEEGIDASHWDPEAYDPLDPISLRPEQIAGLPRGVGQARAGGEGSDGRGRPFIFLSVFKLETRKGWDVLLDAFLSEFGPHEDVELHILTRPYPGGGPKNAAPAVMWRWLSRVKGLGRARDARRLPRVYVYSKHVGDDLYPRLYLGADAVVLPTRGEGWGRPQMEAMAMARPLITTRWSGPTAYITEANAYPLSIEGLSLASADMNATDPEAAGWNLWFDGERWARPSTHHLRQLMRRVVLRPEEAAAKGAAARATVLERFTPDVLAARVRAELVRINGLLAADPAVPRRLEAPRELSAPARPPLARGGAIRTRTRDDGSSSGSSGGGASFAPVGEPGAQEMAAMARAAREAGFTRADGGRQASLRPATMPLSEMLSALESTAPLTRMTREPPRTAGAPAAGEQAAGAPGGAWQLPPQGVAGGEGDEEPYDEDADDGSIVLHPA</sequence>
<evidence type="ECO:0000313" key="3">
    <source>
        <dbReference type="EMBL" id="GBF99949.1"/>
    </source>
</evidence>
<feature type="compositionally biased region" description="Low complexity" evidence="1">
    <location>
        <begin position="582"/>
        <end position="598"/>
    </location>
</feature>
<keyword evidence="4" id="KW-1185">Reference proteome</keyword>
<evidence type="ECO:0000256" key="2">
    <source>
        <dbReference type="SAM" id="Phobius"/>
    </source>
</evidence>
<organism evidence="3 4">
    <name type="scientific">Raphidocelis subcapitata</name>
    <dbReference type="NCBI Taxonomy" id="307507"/>
    <lineage>
        <taxon>Eukaryota</taxon>
        <taxon>Viridiplantae</taxon>
        <taxon>Chlorophyta</taxon>
        <taxon>core chlorophytes</taxon>
        <taxon>Chlorophyceae</taxon>
        <taxon>CS clade</taxon>
        <taxon>Sphaeropleales</taxon>
        <taxon>Selenastraceae</taxon>
        <taxon>Raphidocelis</taxon>
    </lineage>
</organism>
<dbReference type="PANTHER" id="PTHR46656">
    <property type="entry name" value="PUTATIVE-RELATED"/>
    <property type="match status" value="1"/>
</dbReference>
<evidence type="ECO:0008006" key="5">
    <source>
        <dbReference type="Google" id="ProtNLM"/>
    </source>
</evidence>
<comment type="caution">
    <text evidence="3">The sequence shown here is derived from an EMBL/GenBank/DDBJ whole genome shotgun (WGS) entry which is preliminary data.</text>
</comment>
<dbReference type="OrthoDB" id="2193793at2759"/>
<keyword evidence="2" id="KW-0812">Transmembrane</keyword>
<dbReference type="STRING" id="307507.A0A2V0PK81"/>
<proteinExistence type="predicted"/>
<feature type="region of interest" description="Disordered" evidence="1">
    <location>
        <begin position="579"/>
        <end position="655"/>
    </location>
</feature>
<protein>
    <recommendedName>
        <fullName evidence="5">Glycosyl transferase family 1 domain-containing protein</fullName>
    </recommendedName>
</protein>
<dbReference type="PANTHER" id="PTHR46656:SF3">
    <property type="entry name" value="PUTATIVE-RELATED"/>
    <property type="match status" value="1"/>
</dbReference>
<reference evidence="3 4" key="1">
    <citation type="journal article" date="2018" name="Sci. Rep.">
        <title>Raphidocelis subcapitata (=Pseudokirchneriella subcapitata) provides an insight into genome evolution and environmental adaptations in the Sphaeropleales.</title>
        <authorList>
            <person name="Suzuki S."/>
            <person name="Yamaguchi H."/>
            <person name="Nakajima N."/>
            <person name="Kawachi M."/>
        </authorList>
    </citation>
    <scope>NUCLEOTIDE SEQUENCE [LARGE SCALE GENOMIC DNA]</scope>
    <source>
        <strain evidence="3 4">NIES-35</strain>
    </source>
</reference>
<dbReference type="EMBL" id="BDRX01000182">
    <property type="protein sequence ID" value="GBF99949.1"/>
    <property type="molecule type" value="Genomic_DNA"/>
</dbReference>
<dbReference type="InParanoid" id="A0A2V0PK81"/>
<name>A0A2V0PK81_9CHLO</name>
<feature type="compositionally biased region" description="Acidic residues" evidence="1">
    <location>
        <begin position="710"/>
        <end position="722"/>
    </location>
</feature>
<feature type="region of interest" description="Disordered" evidence="1">
    <location>
        <begin position="667"/>
        <end position="730"/>
    </location>
</feature>
<dbReference type="FunCoup" id="A0A2V0PK81">
    <property type="interactions" value="15"/>
</dbReference>
<feature type="compositionally biased region" description="Low complexity" evidence="1">
    <location>
        <begin position="682"/>
        <end position="705"/>
    </location>
</feature>
<keyword evidence="2" id="KW-1133">Transmembrane helix</keyword>
<feature type="transmembrane region" description="Helical" evidence="2">
    <location>
        <begin position="52"/>
        <end position="72"/>
    </location>
</feature>
<dbReference type="AlphaFoldDB" id="A0A2V0PK81"/>
<accession>A0A2V0PK81</accession>
<evidence type="ECO:0000313" key="4">
    <source>
        <dbReference type="Proteomes" id="UP000247498"/>
    </source>
</evidence>
<dbReference type="Gene3D" id="3.40.50.2000">
    <property type="entry name" value="Glycogen Phosphorylase B"/>
    <property type="match status" value="1"/>
</dbReference>
<keyword evidence="2" id="KW-0472">Membrane</keyword>
<evidence type="ECO:0000256" key="1">
    <source>
        <dbReference type="SAM" id="MobiDB-lite"/>
    </source>
</evidence>
<gene>
    <name evidence="3" type="ORF">Rsub_12642</name>
</gene>